<name>A0A6P7J1P4_9TELE</name>
<feature type="region of interest" description="Disordered" evidence="1">
    <location>
        <begin position="49"/>
        <end position="192"/>
    </location>
</feature>
<protein>
    <submittedName>
        <fullName evidence="3">LisH domain-containing protein C1711.05-like</fullName>
    </submittedName>
</protein>
<keyword evidence="2" id="KW-1185">Reference proteome</keyword>
<dbReference type="RefSeq" id="XP_028270609.1">
    <property type="nucleotide sequence ID" value="XM_028414808.1"/>
</dbReference>
<dbReference type="GeneID" id="114441745"/>
<dbReference type="InParanoid" id="A0A6P7J1P4"/>
<sequence length="192" mass="21820">MTEILKDAVSDVAKSVYDSDESVVLETDDDSIKDRFSLHSDNEAVPKLRRTKSVLMDEMPRSDALYDSSDDDDAHPSTSKSEIASQRPKRSCWHPKSLVESDNTSEGSEEEYVPNFREESTDSDSSMELSMENKKKDKVDSTSQMRTKSSSQPQCESRQYGRFETEPDSTQRFPIVTADANEDEMVEEPRVR</sequence>
<organism evidence="2 3">
    <name type="scientific">Parambassis ranga</name>
    <name type="common">Indian glassy fish</name>
    <dbReference type="NCBI Taxonomy" id="210632"/>
    <lineage>
        <taxon>Eukaryota</taxon>
        <taxon>Metazoa</taxon>
        <taxon>Chordata</taxon>
        <taxon>Craniata</taxon>
        <taxon>Vertebrata</taxon>
        <taxon>Euteleostomi</taxon>
        <taxon>Actinopterygii</taxon>
        <taxon>Neopterygii</taxon>
        <taxon>Teleostei</taxon>
        <taxon>Neoteleostei</taxon>
        <taxon>Acanthomorphata</taxon>
        <taxon>Ovalentaria</taxon>
        <taxon>Ambassidae</taxon>
        <taxon>Parambassis</taxon>
    </lineage>
</organism>
<gene>
    <name evidence="3" type="primary">LOC114441745</name>
</gene>
<dbReference type="AlphaFoldDB" id="A0A6P7J1P4"/>
<evidence type="ECO:0000313" key="2">
    <source>
        <dbReference type="Proteomes" id="UP000515145"/>
    </source>
</evidence>
<dbReference type="Proteomes" id="UP000515145">
    <property type="component" value="Chromosome 9"/>
</dbReference>
<feature type="compositionally biased region" description="Basic and acidic residues" evidence="1">
    <location>
        <begin position="131"/>
        <end position="140"/>
    </location>
</feature>
<proteinExistence type="predicted"/>
<evidence type="ECO:0000313" key="3">
    <source>
        <dbReference type="RefSeq" id="XP_028270609.1"/>
    </source>
</evidence>
<feature type="compositionally biased region" description="Polar residues" evidence="1">
    <location>
        <begin position="141"/>
        <end position="157"/>
    </location>
</feature>
<accession>A0A6P7J1P4</accession>
<reference evidence="3" key="1">
    <citation type="submission" date="2025-08" db="UniProtKB">
        <authorList>
            <consortium name="RefSeq"/>
        </authorList>
    </citation>
    <scope>IDENTIFICATION</scope>
</reference>
<evidence type="ECO:0000256" key="1">
    <source>
        <dbReference type="SAM" id="MobiDB-lite"/>
    </source>
</evidence>